<proteinExistence type="predicted"/>
<evidence type="ECO:0000313" key="2">
    <source>
        <dbReference type="EMBL" id="MBJ7602542.1"/>
    </source>
</evidence>
<reference evidence="2 3" key="1">
    <citation type="submission" date="2020-10" db="EMBL/GenBank/DDBJ databases">
        <title>Ca. Dormibacterota MAGs.</title>
        <authorList>
            <person name="Montgomery K."/>
        </authorList>
    </citation>
    <scope>NUCLEOTIDE SEQUENCE [LARGE SCALE GENOMIC DNA]</scope>
    <source>
        <strain evidence="2">SC8811_S16_3</strain>
    </source>
</reference>
<comment type="caution">
    <text evidence="2">The sequence shown here is derived from an EMBL/GenBank/DDBJ whole genome shotgun (WGS) entry which is preliminary data.</text>
</comment>
<dbReference type="PANTHER" id="PTHR34875:SF6">
    <property type="entry name" value="UPF0237 PROTEIN MJ1558"/>
    <property type="match status" value="1"/>
</dbReference>
<dbReference type="Pfam" id="PF13740">
    <property type="entry name" value="ACT_6"/>
    <property type="match status" value="1"/>
</dbReference>
<name>A0A934NGS0_9BACT</name>
<dbReference type="Proteomes" id="UP000620075">
    <property type="component" value="Unassembled WGS sequence"/>
</dbReference>
<accession>A0A934NGS0</accession>
<dbReference type="InterPro" id="IPR045865">
    <property type="entry name" value="ACT-like_dom_sf"/>
</dbReference>
<dbReference type="SUPFAM" id="SSF55021">
    <property type="entry name" value="ACT-like"/>
    <property type="match status" value="2"/>
</dbReference>
<protein>
    <submittedName>
        <fullName evidence="2">Amino acid-binding protein</fullName>
    </submittedName>
</protein>
<dbReference type="PROSITE" id="PS51671">
    <property type="entry name" value="ACT"/>
    <property type="match status" value="1"/>
</dbReference>
<feature type="domain" description="ACT" evidence="1">
    <location>
        <begin position="90"/>
        <end position="170"/>
    </location>
</feature>
<organism evidence="2 3">
    <name type="scientific">Candidatus Dormiibacter inghamiae</name>
    <dbReference type="NCBI Taxonomy" id="3127013"/>
    <lineage>
        <taxon>Bacteria</taxon>
        <taxon>Bacillati</taxon>
        <taxon>Candidatus Dormiibacterota</taxon>
        <taxon>Candidatus Dormibacteria</taxon>
        <taxon>Candidatus Dormibacterales</taxon>
        <taxon>Candidatus Dormibacteraceae</taxon>
        <taxon>Candidatus Dormiibacter</taxon>
    </lineage>
</organism>
<dbReference type="EMBL" id="JAEKNQ010000020">
    <property type="protein sequence ID" value="MBJ7602542.1"/>
    <property type="molecule type" value="Genomic_DNA"/>
</dbReference>
<dbReference type="InterPro" id="IPR050990">
    <property type="entry name" value="UPF0237/GcvR_regulator"/>
</dbReference>
<dbReference type="AlphaFoldDB" id="A0A934NGS0"/>
<dbReference type="RefSeq" id="WP_338177120.1">
    <property type="nucleotide sequence ID" value="NZ_JAEKNQ010000020.1"/>
</dbReference>
<evidence type="ECO:0000259" key="1">
    <source>
        <dbReference type="PROSITE" id="PS51671"/>
    </source>
</evidence>
<dbReference type="PANTHER" id="PTHR34875">
    <property type="entry name" value="UPF0237 PROTEIN MJ1558"/>
    <property type="match status" value="1"/>
</dbReference>
<dbReference type="Gene3D" id="3.30.70.260">
    <property type="match status" value="2"/>
</dbReference>
<sequence>MARLAVAVMGQDRPGIVAAVTVALEGQECSLEDVSTSILRGYFAMMLICHGPGGKADVAAQLESVARRLGLLVDVWEVGEAAASQEPDHRLTVYGPDRLGIVRQVASLLARENVNICDMTCRLVEQGSAMYVVNMEIRIPAGVRLEAALQAELPPLGLRHALHALESDVL</sequence>
<gene>
    <name evidence="2" type="ORF">JF888_05015</name>
</gene>
<dbReference type="InterPro" id="IPR002912">
    <property type="entry name" value="ACT_dom"/>
</dbReference>
<evidence type="ECO:0000313" key="3">
    <source>
        <dbReference type="Proteomes" id="UP000620075"/>
    </source>
</evidence>